<name>A0ACA9LJX1_9GLOM</name>
<dbReference type="EMBL" id="CAJVPT010006130">
    <property type="protein sequence ID" value="CAG8527947.1"/>
    <property type="molecule type" value="Genomic_DNA"/>
</dbReference>
<organism evidence="1 2">
    <name type="scientific">Acaulospora colombiana</name>
    <dbReference type="NCBI Taxonomy" id="27376"/>
    <lineage>
        <taxon>Eukaryota</taxon>
        <taxon>Fungi</taxon>
        <taxon>Fungi incertae sedis</taxon>
        <taxon>Mucoromycota</taxon>
        <taxon>Glomeromycotina</taxon>
        <taxon>Glomeromycetes</taxon>
        <taxon>Diversisporales</taxon>
        <taxon>Acaulosporaceae</taxon>
        <taxon>Acaulospora</taxon>
    </lineage>
</organism>
<reference evidence="1" key="1">
    <citation type="submission" date="2021-06" db="EMBL/GenBank/DDBJ databases">
        <authorList>
            <person name="Kallberg Y."/>
            <person name="Tangrot J."/>
            <person name="Rosling A."/>
        </authorList>
    </citation>
    <scope>NUCLEOTIDE SEQUENCE</scope>
    <source>
        <strain evidence="1">CL356</strain>
    </source>
</reference>
<accession>A0ACA9LJX1</accession>
<proteinExistence type="predicted"/>
<sequence length="251" mass="27816">MRGGIMSHEGTMLKFPVGICTCRARQSRRAFCAASNASKRRESRFESEEEEIDGFQDVLLSSFRVNSCCGESMGRPARTRRDESLTKVLWPIKTPSSPVPSACTDEVSLLCGCLSRVWATVLKGGGDGERDEDPRVVKHENSTSRKASRITVPCISEDCFEHFVGQVEDVDRRLGCYTEVCGGKVAATPFSLFPGKIVVIFSITVSRRCDSLKDATHVGCQGRGEVEGESTRSLSAFEFRVCGEIRQERRW</sequence>
<protein>
    <submittedName>
        <fullName evidence="1">12603_t:CDS:1</fullName>
    </submittedName>
</protein>
<keyword evidence="2" id="KW-1185">Reference proteome</keyword>
<comment type="caution">
    <text evidence="1">The sequence shown here is derived from an EMBL/GenBank/DDBJ whole genome shotgun (WGS) entry which is preliminary data.</text>
</comment>
<evidence type="ECO:0000313" key="1">
    <source>
        <dbReference type="EMBL" id="CAG8527947.1"/>
    </source>
</evidence>
<dbReference type="Proteomes" id="UP000789525">
    <property type="component" value="Unassembled WGS sequence"/>
</dbReference>
<gene>
    <name evidence="1" type="ORF">ACOLOM_LOCUS3950</name>
</gene>
<evidence type="ECO:0000313" key="2">
    <source>
        <dbReference type="Proteomes" id="UP000789525"/>
    </source>
</evidence>